<dbReference type="OMA" id="FRASKMW"/>
<accession>A0A3P8VM00</accession>
<proteinExistence type="predicted"/>
<feature type="compositionally biased region" description="Basic and acidic residues" evidence="1">
    <location>
        <begin position="281"/>
        <end position="292"/>
    </location>
</feature>
<evidence type="ECO:0000313" key="2">
    <source>
        <dbReference type="Ensembl" id="ENSCSEP00000014266.1"/>
    </source>
</evidence>
<dbReference type="PANTHER" id="PTHR38004">
    <property type="entry name" value="PROLINE-RICH PROTEIN 33"/>
    <property type="match status" value="1"/>
</dbReference>
<protein>
    <submittedName>
        <fullName evidence="2">Uncharacterized protein</fullName>
    </submittedName>
</protein>
<name>A0A3P8VM00_CYNSE</name>
<dbReference type="PANTHER" id="PTHR38004:SF1">
    <property type="entry name" value="PROLINE-RICH PROTEIN 33"/>
    <property type="match status" value="1"/>
</dbReference>
<reference evidence="2" key="2">
    <citation type="submission" date="2025-09" db="UniProtKB">
        <authorList>
            <consortium name="Ensembl"/>
        </authorList>
    </citation>
    <scope>IDENTIFICATION</scope>
</reference>
<dbReference type="InterPro" id="IPR028004">
    <property type="entry name" value="DUF4643"/>
</dbReference>
<feature type="compositionally biased region" description="Low complexity" evidence="1">
    <location>
        <begin position="120"/>
        <end position="141"/>
    </location>
</feature>
<feature type="region of interest" description="Disordered" evidence="1">
    <location>
        <begin position="1"/>
        <end position="49"/>
    </location>
</feature>
<evidence type="ECO:0000313" key="3">
    <source>
        <dbReference type="Proteomes" id="UP000265120"/>
    </source>
</evidence>
<evidence type="ECO:0000256" key="1">
    <source>
        <dbReference type="SAM" id="MobiDB-lite"/>
    </source>
</evidence>
<dbReference type="Pfam" id="PF15485">
    <property type="entry name" value="DUF4643"/>
    <property type="match status" value="1"/>
</dbReference>
<feature type="compositionally biased region" description="Pro residues" evidence="1">
    <location>
        <begin position="70"/>
        <end position="82"/>
    </location>
</feature>
<feature type="compositionally biased region" description="Polar residues" evidence="1">
    <location>
        <begin position="1"/>
        <end position="20"/>
    </location>
</feature>
<feature type="compositionally biased region" description="Basic and acidic residues" evidence="1">
    <location>
        <begin position="195"/>
        <end position="211"/>
    </location>
</feature>
<dbReference type="Ensembl" id="ENSCSET00000014433.1">
    <property type="protein sequence ID" value="ENSCSEP00000014266.1"/>
    <property type="gene ID" value="ENSCSEG00000009175.1"/>
</dbReference>
<keyword evidence="3" id="KW-1185">Reference proteome</keyword>
<feature type="region of interest" description="Disordered" evidence="1">
    <location>
        <begin position="176"/>
        <end position="211"/>
    </location>
</feature>
<dbReference type="Proteomes" id="UP000265120">
    <property type="component" value="Unassembled WGS sequence"/>
</dbReference>
<feature type="region of interest" description="Disordered" evidence="1">
    <location>
        <begin position="68"/>
        <end position="163"/>
    </location>
</feature>
<feature type="region of interest" description="Disordered" evidence="1">
    <location>
        <begin position="278"/>
        <end position="303"/>
    </location>
</feature>
<feature type="compositionally biased region" description="Low complexity" evidence="1">
    <location>
        <begin position="28"/>
        <end position="41"/>
    </location>
</feature>
<dbReference type="GeneTree" id="ENSGT01030000234990"/>
<feature type="compositionally biased region" description="Acidic residues" evidence="1">
    <location>
        <begin position="178"/>
        <end position="194"/>
    </location>
</feature>
<feature type="compositionally biased region" description="Polar residues" evidence="1">
    <location>
        <begin position="96"/>
        <end position="106"/>
    </location>
</feature>
<sequence>MADTVTLSNFPSDSVYSPSGSAFPPAQSSSLGPADSSSLKSQTNQTRSYNEQVAPLYECSSFLFDDASPFMPPRVISPPPLPEQVQATAPPPAVNSDKSPNSSGPATTVAPVTELESTPAAEPSTKSKTSTASSTADKTGAPAENTSSMTEPKGATKSKGLKAKLSGWTRLKKHMVVEPDEPQFPEANEQDDGQDIVKKNEGPRALKMWDDRIMNQINMNKKESNEKKVSKDSQKEVPSFVNRLPILLYSPRFDARKLKEAAEKPLAKIAAVFGKGLLKRRTQEEEQKDFNRTARGFGSKNKS</sequence>
<organism evidence="2 3">
    <name type="scientific">Cynoglossus semilaevis</name>
    <name type="common">Tongue sole</name>
    <dbReference type="NCBI Taxonomy" id="244447"/>
    <lineage>
        <taxon>Eukaryota</taxon>
        <taxon>Metazoa</taxon>
        <taxon>Chordata</taxon>
        <taxon>Craniata</taxon>
        <taxon>Vertebrata</taxon>
        <taxon>Euteleostomi</taxon>
        <taxon>Actinopterygii</taxon>
        <taxon>Neopterygii</taxon>
        <taxon>Teleostei</taxon>
        <taxon>Neoteleostei</taxon>
        <taxon>Acanthomorphata</taxon>
        <taxon>Carangaria</taxon>
        <taxon>Pleuronectiformes</taxon>
        <taxon>Pleuronectoidei</taxon>
        <taxon>Cynoglossidae</taxon>
        <taxon>Cynoglossinae</taxon>
        <taxon>Cynoglossus</taxon>
    </lineage>
</organism>
<reference evidence="2" key="1">
    <citation type="submission" date="2025-08" db="UniProtKB">
        <authorList>
            <consortium name="Ensembl"/>
        </authorList>
    </citation>
    <scope>IDENTIFICATION</scope>
</reference>
<dbReference type="InParanoid" id="A0A3P8VM00"/>
<dbReference type="AlphaFoldDB" id="A0A3P8VM00"/>